<dbReference type="PROSITE" id="PS50113">
    <property type="entry name" value="PAC"/>
    <property type="match status" value="1"/>
</dbReference>
<dbReference type="Pfam" id="PF00990">
    <property type="entry name" value="GGDEF"/>
    <property type="match status" value="1"/>
</dbReference>
<dbReference type="PANTHER" id="PTHR44757:SF2">
    <property type="entry name" value="BIOFILM ARCHITECTURE MAINTENANCE PROTEIN MBAA"/>
    <property type="match status" value="1"/>
</dbReference>
<dbReference type="SUPFAM" id="SSF55785">
    <property type="entry name" value="PYP-like sensor domain (PAS domain)"/>
    <property type="match status" value="1"/>
</dbReference>
<dbReference type="SUPFAM" id="SSF141868">
    <property type="entry name" value="EAL domain-like"/>
    <property type="match status" value="1"/>
</dbReference>
<feature type="domain" description="PAC" evidence="2">
    <location>
        <begin position="211"/>
        <end position="270"/>
    </location>
</feature>
<dbReference type="PROSITE" id="PS50883">
    <property type="entry name" value="EAL"/>
    <property type="match status" value="1"/>
</dbReference>
<dbReference type="InterPro" id="IPR035965">
    <property type="entry name" value="PAS-like_dom_sf"/>
</dbReference>
<evidence type="ECO:0000259" key="3">
    <source>
        <dbReference type="PROSITE" id="PS50883"/>
    </source>
</evidence>
<organism evidence="5 6">
    <name type="scientific">Pseudoduganella lutea</name>
    <dbReference type="NCBI Taxonomy" id="321985"/>
    <lineage>
        <taxon>Bacteria</taxon>
        <taxon>Pseudomonadati</taxon>
        <taxon>Pseudomonadota</taxon>
        <taxon>Betaproteobacteria</taxon>
        <taxon>Burkholderiales</taxon>
        <taxon>Oxalobacteraceae</taxon>
        <taxon>Telluria group</taxon>
        <taxon>Pseudoduganella</taxon>
    </lineage>
</organism>
<dbReference type="PROSITE" id="PS50887">
    <property type="entry name" value="GGDEF"/>
    <property type="match status" value="1"/>
</dbReference>
<dbReference type="Pfam" id="PF00989">
    <property type="entry name" value="PAS"/>
    <property type="match status" value="1"/>
</dbReference>
<dbReference type="KEGG" id="plue:EWM63_03490"/>
<dbReference type="InterPro" id="IPR000700">
    <property type="entry name" value="PAS-assoc_C"/>
</dbReference>
<dbReference type="InterPro" id="IPR000014">
    <property type="entry name" value="PAS"/>
</dbReference>
<evidence type="ECO:0000259" key="2">
    <source>
        <dbReference type="PROSITE" id="PS50113"/>
    </source>
</evidence>
<feature type="domain" description="EAL" evidence="3">
    <location>
        <begin position="444"/>
        <end position="699"/>
    </location>
</feature>
<protein>
    <submittedName>
        <fullName evidence="5">EAL domain-containing protein</fullName>
    </submittedName>
</protein>
<reference evidence="5 6" key="1">
    <citation type="submission" date="2019-02" db="EMBL/GenBank/DDBJ databases">
        <title>Draft Genome Sequences of Six Type Strains of the Genus Massilia.</title>
        <authorList>
            <person name="Miess H."/>
            <person name="Frediansyhah A."/>
            <person name="Gross H."/>
        </authorList>
    </citation>
    <scope>NUCLEOTIDE SEQUENCE [LARGE SCALE GENOMIC DNA]</scope>
    <source>
        <strain evidence="5 6">DSM 17473</strain>
    </source>
</reference>
<evidence type="ECO:0000313" key="6">
    <source>
        <dbReference type="Proteomes" id="UP000290637"/>
    </source>
</evidence>
<dbReference type="InterPro" id="IPR001633">
    <property type="entry name" value="EAL_dom"/>
</dbReference>
<feature type="domain" description="GGDEF" evidence="4">
    <location>
        <begin position="302"/>
        <end position="435"/>
    </location>
</feature>
<dbReference type="SUPFAM" id="SSF52172">
    <property type="entry name" value="CheY-like"/>
    <property type="match status" value="1"/>
</dbReference>
<dbReference type="AlphaFoldDB" id="A0A4V0Z345"/>
<dbReference type="Gene3D" id="3.20.20.450">
    <property type="entry name" value="EAL domain"/>
    <property type="match status" value="1"/>
</dbReference>
<evidence type="ECO:0000259" key="4">
    <source>
        <dbReference type="PROSITE" id="PS50887"/>
    </source>
</evidence>
<feature type="domain" description="PAS" evidence="1">
    <location>
        <begin position="147"/>
        <end position="213"/>
    </location>
</feature>
<dbReference type="Pfam" id="PF00563">
    <property type="entry name" value="EAL"/>
    <property type="match status" value="1"/>
</dbReference>
<dbReference type="RefSeq" id="WP_130185300.1">
    <property type="nucleotide sequence ID" value="NZ_CP035913.1"/>
</dbReference>
<dbReference type="GO" id="GO:0006355">
    <property type="term" value="P:regulation of DNA-templated transcription"/>
    <property type="evidence" value="ECO:0007669"/>
    <property type="project" value="InterPro"/>
</dbReference>
<dbReference type="InterPro" id="IPR052155">
    <property type="entry name" value="Biofilm_reg_signaling"/>
</dbReference>
<dbReference type="InterPro" id="IPR035919">
    <property type="entry name" value="EAL_sf"/>
</dbReference>
<evidence type="ECO:0000259" key="1">
    <source>
        <dbReference type="PROSITE" id="PS50112"/>
    </source>
</evidence>
<dbReference type="InterPro" id="IPR029787">
    <property type="entry name" value="Nucleotide_cyclase"/>
</dbReference>
<dbReference type="SMART" id="SM00267">
    <property type="entry name" value="GGDEF"/>
    <property type="match status" value="1"/>
</dbReference>
<dbReference type="SMART" id="SM00091">
    <property type="entry name" value="PAS"/>
    <property type="match status" value="1"/>
</dbReference>
<dbReference type="SUPFAM" id="SSF55073">
    <property type="entry name" value="Nucleotide cyclase"/>
    <property type="match status" value="1"/>
</dbReference>
<dbReference type="InterPro" id="IPR000160">
    <property type="entry name" value="GGDEF_dom"/>
</dbReference>
<dbReference type="NCBIfam" id="TIGR00229">
    <property type="entry name" value="sensory_box"/>
    <property type="match status" value="1"/>
</dbReference>
<accession>A0A4V0Z345</accession>
<dbReference type="SMART" id="SM00052">
    <property type="entry name" value="EAL"/>
    <property type="match status" value="1"/>
</dbReference>
<dbReference type="NCBIfam" id="TIGR00254">
    <property type="entry name" value="GGDEF"/>
    <property type="match status" value="1"/>
</dbReference>
<dbReference type="CDD" id="cd01948">
    <property type="entry name" value="EAL"/>
    <property type="match status" value="1"/>
</dbReference>
<dbReference type="PANTHER" id="PTHR44757">
    <property type="entry name" value="DIGUANYLATE CYCLASE DGCP"/>
    <property type="match status" value="1"/>
</dbReference>
<dbReference type="Proteomes" id="UP000290637">
    <property type="component" value="Chromosome"/>
</dbReference>
<dbReference type="PROSITE" id="PS50112">
    <property type="entry name" value="PAS"/>
    <property type="match status" value="1"/>
</dbReference>
<proteinExistence type="predicted"/>
<gene>
    <name evidence="5" type="ORF">EWM63_03490</name>
</gene>
<dbReference type="InterPro" id="IPR013767">
    <property type="entry name" value="PAS_fold"/>
</dbReference>
<dbReference type="InterPro" id="IPR011006">
    <property type="entry name" value="CheY-like_superfamily"/>
</dbReference>
<dbReference type="FunFam" id="3.30.70.270:FF:000001">
    <property type="entry name" value="Diguanylate cyclase domain protein"/>
    <property type="match status" value="1"/>
</dbReference>
<dbReference type="OrthoDB" id="9813903at2"/>
<dbReference type="CDD" id="cd01949">
    <property type="entry name" value="GGDEF"/>
    <property type="match status" value="1"/>
</dbReference>
<evidence type="ECO:0000313" key="5">
    <source>
        <dbReference type="EMBL" id="QBE62163.1"/>
    </source>
</evidence>
<name>A0A4V0Z345_9BURK</name>
<dbReference type="EMBL" id="CP035913">
    <property type="protein sequence ID" value="QBE62163.1"/>
    <property type="molecule type" value="Genomic_DNA"/>
</dbReference>
<sequence length="702" mass="75526">MDMQILVVSSDPRDRELLAPVGRAHRGPPGSLAFLHAASLAEALRVVPRPVPDLILLNASGQRSRGGTLPAALALHYGATPVIMLCATSAAADRYHGPDKSIADPVVAHIALEFAPHRLLWEMFQCIVTAARRMQRATEGGGQRGAVLDAITDAVISTDSAGNVRYLNAAALRLVALTPREALGMPITEVMRLQDGATLAWISHPLLETLRTGEVRRLPRGSILLRNDGTQIVIDDSTSPIIDDAGAVIGGVMVFHDITDAHRLQEQVDYLAWHDFLTALPNRFAAQRHLERTLLEAQDKTLALAVMFLDLDRFKSVNDTLGHAAGDALLVAVAARLRGCFRAVDQVSRQGGDEFVVLMAPGTSRADATRAADRILAAIALPYELPEAEAHIGCSIGIAMYPEHGTTSRSLLHHADTALHAAKAAGRDAYRFFVPDMLASAMQRKQLEDGVRSGLAAADFELFYQPKIRLADGSLCGCEALLRWRHAQWGWVSPVEFIRSAEESGQIVALGRWVLAEAVRQAGAWLASGLDPGTIAINVSAIELRHPAFADHIERHIADARLDPATLQLELTESAVMEDMDKSAGILNRLKGLGLSLAIDDFGTGYSSLSYLADLPIDVLKIDRSFVHGIDHAQPRRQALLHAVIALAGSLRLPTVAEGVETGLEAGFLSLAGCAQGQGFYYGHALSADAFERTFLSQPAQA</sequence>
<dbReference type="InterPro" id="IPR043128">
    <property type="entry name" value="Rev_trsase/Diguanyl_cyclase"/>
</dbReference>
<dbReference type="Gene3D" id="3.30.70.270">
    <property type="match status" value="1"/>
</dbReference>
<dbReference type="GO" id="GO:0003824">
    <property type="term" value="F:catalytic activity"/>
    <property type="evidence" value="ECO:0007669"/>
    <property type="project" value="UniProtKB-ARBA"/>
</dbReference>
<keyword evidence="6" id="KW-1185">Reference proteome</keyword>
<dbReference type="Gene3D" id="3.30.450.20">
    <property type="entry name" value="PAS domain"/>
    <property type="match status" value="1"/>
</dbReference>
<dbReference type="CDD" id="cd00130">
    <property type="entry name" value="PAS"/>
    <property type="match status" value="1"/>
</dbReference>